<organism evidence="1 2">
    <name type="scientific">Streptomyces graminearus</name>
    <dbReference type="NCBI Taxonomy" id="284030"/>
    <lineage>
        <taxon>Bacteria</taxon>
        <taxon>Bacillati</taxon>
        <taxon>Actinomycetota</taxon>
        <taxon>Actinomycetes</taxon>
        <taxon>Kitasatosporales</taxon>
        <taxon>Streptomycetaceae</taxon>
        <taxon>Streptomyces</taxon>
    </lineage>
</organism>
<dbReference type="InterPro" id="IPR046002">
    <property type="entry name" value="DUF5958"/>
</dbReference>
<sequence length="106" mass="11673">MLYAHEVVLNELAQGDAPLADGVEWFERLSEGDQREVLRTLVSPPAVMLTKWRFGMAALPVHELTKSFRLLVALFGVADTRRRELYCAGGCAHAWHNLPGGRGAAS</sequence>
<dbReference type="EMBL" id="BAAATL010000002">
    <property type="protein sequence ID" value="GAA2467337.1"/>
    <property type="molecule type" value="Genomic_DNA"/>
</dbReference>
<protein>
    <submittedName>
        <fullName evidence="1">Uncharacterized protein</fullName>
    </submittedName>
</protein>
<reference evidence="2" key="1">
    <citation type="journal article" date="2019" name="Int. J. Syst. Evol. Microbiol.">
        <title>The Global Catalogue of Microorganisms (GCM) 10K type strain sequencing project: providing services to taxonomists for standard genome sequencing and annotation.</title>
        <authorList>
            <consortium name="The Broad Institute Genomics Platform"/>
            <consortium name="The Broad Institute Genome Sequencing Center for Infectious Disease"/>
            <person name="Wu L."/>
            <person name="Ma J."/>
        </authorList>
    </citation>
    <scope>NUCLEOTIDE SEQUENCE [LARGE SCALE GENOMIC DNA]</scope>
    <source>
        <strain evidence="2">JCM 6923</strain>
    </source>
</reference>
<dbReference type="Proteomes" id="UP001501721">
    <property type="component" value="Unassembled WGS sequence"/>
</dbReference>
<evidence type="ECO:0000313" key="1">
    <source>
        <dbReference type="EMBL" id="GAA2467337.1"/>
    </source>
</evidence>
<dbReference type="RefSeq" id="WP_346164611.1">
    <property type="nucleotide sequence ID" value="NZ_BAAATL010000002.1"/>
</dbReference>
<comment type="caution">
    <text evidence="1">The sequence shown here is derived from an EMBL/GenBank/DDBJ whole genome shotgun (WGS) entry which is preliminary data.</text>
</comment>
<gene>
    <name evidence="1" type="ORF">GCM10010422_05660</name>
</gene>
<proteinExistence type="predicted"/>
<name>A0ABP5XWB1_9ACTN</name>
<accession>A0ABP5XWB1</accession>
<evidence type="ECO:0000313" key="2">
    <source>
        <dbReference type="Proteomes" id="UP001501721"/>
    </source>
</evidence>
<dbReference type="Pfam" id="PF19383">
    <property type="entry name" value="DUF5958"/>
    <property type="match status" value="2"/>
</dbReference>
<keyword evidence="2" id="KW-1185">Reference proteome</keyword>